<name>A0A3Q9IAD8_9BACL</name>
<dbReference type="Proteomes" id="UP000270678">
    <property type="component" value="Chromosome"/>
</dbReference>
<keyword evidence="3" id="KW-1185">Reference proteome</keyword>
<dbReference type="PANTHER" id="PTHR21310:SF15">
    <property type="entry name" value="AMINOGLYCOSIDE PHOSPHOTRANSFERASE DOMAIN-CONTAINING PROTEIN"/>
    <property type="match status" value="1"/>
</dbReference>
<keyword evidence="2" id="KW-0808">Transferase</keyword>
<dbReference type="PANTHER" id="PTHR21310">
    <property type="entry name" value="AMINOGLYCOSIDE PHOSPHOTRANSFERASE-RELATED-RELATED"/>
    <property type="match status" value="1"/>
</dbReference>
<dbReference type="RefSeq" id="WP_127000881.1">
    <property type="nucleotide sequence ID" value="NZ_CP034346.1"/>
</dbReference>
<dbReference type="Gene3D" id="3.90.1200.10">
    <property type="match status" value="1"/>
</dbReference>
<reference evidence="3" key="1">
    <citation type="submission" date="2018-12" db="EMBL/GenBank/DDBJ databases">
        <title>Complete genome sequence of Paenibacillus sp. MBLB1234.</title>
        <authorList>
            <person name="Nam Y.-D."/>
            <person name="Kang J."/>
            <person name="Chung W.-H."/>
            <person name="Park Y.S."/>
        </authorList>
    </citation>
    <scope>NUCLEOTIDE SEQUENCE [LARGE SCALE GENOMIC DNA]</scope>
    <source>
        <strain evidence="3">MBLB1234</strain>
    </source>
</reference>
<dbReference type="SUPFAM" id="SSF56112">
    <property type="entry name" value="Protein kinase-like (PK-like)"/>
    <property type="match status" value="1"/>
</dbReference>
<dbReference type="EMBL" id="CP034346">
    <property type="protein sequence ID" value="AZS16354.1"/>
    <property type="molecule type" value="Genomic_DNA"/>
</dbReference>
<sequence>MFSRQTVEDLITHLTGSHSEYISAGHDNMDRNRVYLLPSHQLILKIYGKYARWVREVKSLSFLNERKVPIPVPKIVDHGIFQADVPWVLMTKIQGDSLIDVESLIDRRFRNKLTSAIAKCHAEFHNMCEIDFFGDWVSGLSKPEDQLTYSEYTCMKNRKRADLLIRNQYPETPLFRLAQKRLLRLENTLTAPIRYSLCHNDFNERNILVQHKQGEWNVVGIIDFESAYPSDGESDLARVLFDIYEQEDMMIYLNSYSKCRELSPSFYEKLDYYLIALCVDICSWSYLKANNYYYRSVLLLERLLKK</sequence>
<dbReference type="Pfam" id="PF01636">
    <property type="entry name" value="APH"/>
    <property type="match status" value="1"/>
</dbReference>
<accession>A0A3Q9IAD8</accession>
<organism evidence="2 3">
    <name type="scientific">Paenibacillus lutimineralis</name>
    <dbReference type="NCBI Taxonomy" id="2707005"/>
    <lineage>
        <taxon>Bacteria</taxon>
        <taxon>Bacillati</taxon>
        <taxon>Bacillota</taxon>
        <taxon>Bacilli</taxon>
        <taxon>Bacillales</taxon>
        <taxon>Paenibacillaceae</taxon>
        <taxon>Paenibacillus</taxon>
    </lineage>
</organism>
<dbReference type="OrthoDB" id="9800774at2"/>
<dbReference type="GO" id="GO:0016740">
    <property type="term" value="F:transferase activity"/>
    <property type="evidence" value="ECO:0007669"/>
    <property type="project" value="UniProtKB-KW"/>
</dbReference>
<evidence type="ECO:0000313" key="2">
    <source>
        <dbReference type="EMBL" id="AZS16354.1"/>
    </source>
</evidence>
<evidence type="ECO:0000313" key="3">
    <source>
        <dbReference type="Proteomes" id="UP000270678"/>
    </source>
</evidence>
<dbReference type="InterPro" id="IPR002575">
    <property type="entry name" value="Aminoglycoside_PTrfase"/>
</dbReference>
<dbReference type="KEGG" id="plut:EI981_19145"/>
<dbReference type="AlphaFoldDB" id="A0A3Q9IAD8"/>
<evidence type="ECO:0000259" key="1">
    <source>
        <dbReference type="Pfam" id="PF01636"/>
    </source>
</evidence>
<feature type="domain" description="Aminoglycoside phosphotransferase" evidence="1">
    <location>
        <begin position="32"/>
        <end position="249"/>
    </location>
</feature>
<gene>
    <name evidence="2" type="ORF">EI981_19145</name>
</gene>
<dbReference type="InterPro" id="IPR011009">
    <property type="entry name" value="Kinase-like_dom_sf"/>
</dbReference>
<protein>
    <submittedName>
        <fullName evidence="2">Aminoglycoside phosphotransferase family protein</fullName>
    </submittedName>
</protein>
<dbReference type="InterPro" id="IPR051678">
    <property type="entry name" value="AGP_Transferase"/>
</dbReference>
<proteinExistence type="predicted"/>